<dbReference type="Proteomes" id="UP000270616">
    <property type="component" value="Unassembled WGS sequence"/>
</dbReference>
<comment type="caution">
    <text evidence="1">The sequence shown here is derived from an EMBL/GenBank/DDBJ whole genome shotgun (WGS) entry which is preliminary data.</text>
</comment>
<reference evidence="1 2" key="1">
    <citation type="submission" date="2018-10" db="EMBL/GenBank/DDBJ databases">
        <title>Kocuria sp. M5W7-7, whole genome shotgun sequence.</title>
        <authorList>
            <person name="Tuo L."/>
        </authorList>
    </citation>
    <scope>NUCLEOTIDE SEQUENCE [LARGE SCALE GENOMIC DNA]</scope>
    <source>
        <strain evidence="1 2">M5W7-7</strain>
    </source>
</reference>
<protein>
    <recommendedName>
        <fullName evidence="3">FAD:protein FMN transferase</fullName>
    </recommendedName>
</protein>
<dbReference type="EMBL" id="RKMF01000001">
    <property type="protein sequence ID" value="ROZ65670.1"/>
    <property type="molecule type" value="Genomic_DNA"/>
</dbReference>
<dbReference type="AlphaFoldDB" id="A0A3N3ZTP5"/>
<keyword evidence="2" id="KW-1185">Reference proteome</keyword>
<dbReference type="Gene3D" id="3.10.520.10">
    <property type="entry name" value="ApbE-like domains"/>
    <property type="match status" value="1"/>
</dbReference>
<dbReference type="OrthoDB" id="4879006at2"/>
<sequence>MTVPATCRSRGPESATPAVHATEPLTHLIACGVADSVFDELSRAVGTDRADSELTMFHAFADHDDVVMEVSGAFAAILERAQEASRLSGGLVHPVVEMAPTESGGAVHLLHPDEPFAYDAATRRLYLRRGTVLDLWDIGCAWAAEEIVSRVLQADPAAALAAVVGPAVVSVGAAWEIVDALGQEFSSLHLPLRCGLRSFAVLGSTARITSPRALTPDAVTGAVRAESAVVHGRWWDSAVVGADDAVRALTFAMMAERLGGEAFDYIVDGGAEAEFQGYVGAETRLRLLRTPGWVPKAS</sequence>
<dbReference type="SUPFAM" id="SSF143631">
    <property type="entry name" value="ApbE-like"/>
    <property type="match status" value="1"/>
</dbReference>
<organism evidence="1 2">
    <name type="scientific">Kocuria soli</name>
    <dbReference type="NCBI Taxonomy" id="2485125"/>
    <lineage>
        <taxon>Bacteria</taxon>
        <taxon>Bacillati</taxon>
        <taxon>Actinomycetota</taxon>
        <taxon>Actinomycetes</taxon>
        <taxon>Micrococcales</taxon>
        <taxon>Micrococcaceae</taxon>
        <taxon>Kocuria</taxon>
    </lineage>
</organism>
<proteinExistence type="predicted"/>
<evidence type="ECO:0008006" key="3">
    <source>
        <dbReference type="Google" id="ProtNLM"/>
    </source>
</evidence>
<gene>
    <name evidence="1" type="ORF">EDL96_00835</name>
</gene>
<evidence type="ECO:0000313" key="2">
    <source>
        <dbReference type="Proteomes" id="UP000270616"/>
    </source>
</evidence>
<evidence type="ECO:0000313" key="1">
    <source>
        <dbReference type="EMBL" id="ROZ65670.1"/>
    </source>
</evidence>
<dbReference type="InterPro" id="IPR003374">
    <property type="entry name" value="ApbE-like_sf"/>
</dbReference>
<accession>A0A3N3ZTP5</accession>
<dbReference type="RefSeq" id="WP_123823561.1">
    <property type="nucleotide sequence ID" value="NZ_RKMF01000001.1"/>
</dbReference>
<name>A0A3N3ZTP5_9MICC</name>